<reference evidence="3 4" key="1">
    <citation type="submission" date="2016-10" db="EMBL/GenBank/DDBJ databases">
        <authorList>
            <person name="de Groot N.N."/>
        </authorList>
    </citation>
    <scope>NUCLEOTIDE SEQUENCE [LARGE SCALE GENOMIC DNA]</scope>
    <source>
        <strain evidence="3 4">DSM 21800</strain>
    </source>
</reference>
<evidence type="ECO:0000313" key="4">
    <source>
        <dbReference type="Proteomes" id="UP000199103"/>
    </source>
</evidence>
<dbReference type="GO" id="GO:0009396">
    <property type="term" value="P:folic acid-containing compound biosynthetic process"/>
    <property type="evidence" value="ECO:0007669"/>
    <property type="project" value="InterPro"/>
</dbReference>
<dbReference type="GO" id="GO:0046820">
    <property type="term" value="F:4-amino-4-deoxychorismate synthase activity"/>
    <property type="evidence" value="ECO:0007669"/>
    <property type="project" value="TreeGrafter"/>
</dbReference>
<dbReference type="InterPro" id="IPR019999">
    <property type="entry name" value="Anth_synth_I-like"/>
</dbReference>
<feature type="region of interest" description="Disordered" evidence="1">
    <location>
        <begin position="1"/>
        <end position="26"/>
    </location>
</feature>
<dbReference type="Gene3D" id="3.60.120.10">
    <property type="entry name" value="Anthranilate synthase"/>
    <property type="match status" value="1"/>
</dbReference>
<dbReference type="InterPro" id="IPR043132">
    <property type="entry name" value="BCAT-like_C"/>
</dbReference>
<dbReference type="InterPro" id="IPR001544">
    <property type="entry name" value="Aminotrans_IV"/>
</dbReference>
<dbReference type="SUPFAM" id="SSF56752">
    <property type="entry name" value="D-aminoacid aminotransferase-like PLP-dependent enzymes"/>
    <property type="match status" value="1"/>
</dbReference>
<dbReference type="OrthoDB" id="3518032at2"/>
<dbReference type="Gene3D" id="3.30.470.10">
    <property type="match status" value="1"/>
</dbReference>
<accession>A0A1H1U9L2</accession>
<dbReference type="InterPro" id="IPR005801">
    <property type="entry name" value="ADC_synthase"/>
</dbReference>
<gene>
    <name evidence="3" type="ORF">SAMN04489812_2696</name>
</gene>
<dbReference type="EMBL" id="LT629772">
    <property type="protein sequence ID" value="SDS69164.1"/>
    <property type="molecule type" value="Genomic_DNA"/>
</dbReference>
<dbReference type="InterPro" id="IPR015890">
    <property type="entry name" value="Chorismate_C"/>
</dbReference>
<organism evidence="3 4">
    <name type="scientific">Microlunatus soli</name>
    <dbReference type="NCBI Taxonomy" id="630515"/>
    <lineage>
        <taxon>Bacteria</taxon>
        <taxon>Bacillati</taxon>
        <taxon>Actinomycetota</taxon>
        <taxon>Actinomycetes</taxon>
        <taxon>Propionibacteriales</taxon>
        <taxon>Propionibacteriaceae</taxon>
        <taxon>Microlunatus</taxon>
    </lineage>
</organism>
<evidence type="ECO:0000313" key="3">
    <source>
        <dbReference type="EMBL" id="SDS69164.1"/>
    </source>
</evidence>
<dbReference type="Gene3D" id="3.20.10.10">
    <property type="entry name" value="D-amino Acid Aminotransferase, subunit A, domain 2"/>
    <property type="match status" value="1"/>
</dbReference>
<dbReference type="STRING" id="630515.SAMN04489812_2696"/>
<feature type="domain" description="Chorismate-utilising enzyme C-terminal" evidence="2">
    <location>
        <begin position="143"/>
        <end position="402"/>
    </location>
</feature>
<dbReference type="Pfam" id="PF00425">
    <property type="entry name" value="Chorismate_bind"/>
    <property type="match status" value="1"/>
</dbReference>
<dbReference type="InterPro" id="IPR036038">
    <property type="entry name" value="Aminotransferase-like"/>
</dbReference>
<dbReference type="InterPro" id="IPR005802">
    <property type="entry name" value="ADC_synth_comp_1"/>
</dbReference>
<protein>
    <submittedName>
        <fullName evidence="3">Para-aminobenzoate synthetase / 4-amino-4-deoxychorismate lyase</fullName>
    </submittedName>
</protein>
<dbReference type="GO" id="GO:0000162">
    <property type="term" value="P:L-tryptophan biosynthetic process"/>
    <property type="evidence" value="ECO:0007669"/>
    <property type="project" value="TreeGrafter"/>
</dbReference>
<dbReference type="NCBIfam" id="TIGR00553">
    <property type="entry name" value="pabB"/>
    <property type="match status" value="1"/>
</dbReference>
<dbReference type="SUPFAM" id="SSF56322">
    <property type="entry name" value="ADC synthase"/>
    <property type="match status" value="1"/>
</dbReference>
<keyword evidence="3" id="KW-0456">Lyase</keyword>
<dbReference type="GO" id="GO:0016829">
    <property type="term" value="F:lyase activity"/>
    <property type="evidence" value="ECO:0007669"/>
    <property type="project" value="UniProtKB-KW"/>
</dbReference>
<dbReference type="PANTHER" id="PTHR11236:SF50">
    <property type="entry name" value="AMINODEOXYCHORISMATE SYNTHASE COMPONENT 1"/>
    <property type="match status" value="1"/>
</dbReference>
<sequence>MATVAQIGDDPRPSATSAAVRTAPHDAHRPVARFDDLRTGTAVQFDTVDRDVLARTRDQVLPALAEVDAAVRAGNWAFGYVGYEAASGLDPRLVTRRPDRTPLLWFGITSQPPTGSEPVNPASPDDAVDAGRVDGWQVEWTATEHAERVAAVRQAIAAGDTYQCNLTTRLDGTFTGDPLGYYRQLAASQHGSHHAYLDTGDLLLISASPELFFAWADHRLEVKPMKGTAARGLTPAADARARTDLLTSAKDRAENVMIVDLIRNDIARIARPGTVLVDRLADCEKYDTVWQLTSTVSGQTPTGTTLADVFTALFPCGSITGAPKQRTMELIAELETSPRGAYCGTIGYLEPATVHDHPRARFNVAIRTVEIDAVTGRASYGVGGGVTWASTAPQEYAELLAKAAVLRAPAADFALLETFGVRAGVAVHLDQHLDRIERSARYFDIPYDAAAVRAEIARVVAADPRSDARARLTLDRDGRISLTVSDLPPAAPRPVRLAIDTVPIDIGSRWVYHKTTMRQAIDDARHRHPDADDVALINGAGRVTETLIANLGVRIGGTWYTPPVSDGCLPGIGRRLELEAGRLRERSIMIDELVDADEIVLISSLRGRRKAVVAAGPGIPDK</sequence>
<keyword evidence="4" id="KW-1185">Reference proteome</keyword>
<dbReference type="PRINTS" id="PR00095">
    <property type="entry name" value="ANTSNTHASEI"/>
</dbReference>
<dbReference type="InterPro" id="IPR043131">
    <property type="entry name" value="BCAT-like_N"/>
</dbReference>
<dbReference type="PANTHER" id="PTHR11236">
    <property type="entry name" value="AMINOBENZOATE/ANTHRANILATE SYNTHASE"/>
    <property type="match status" value="1"/>
</dbReference>
<dbReference type="Pfam" id="PF01063">
    <property type="entry name" value="Aminotran_4"/>
    <property type="match status" value="1"/>
</dbReference>
<evidence type="ECO:0000256" key="1">
    <source>
        <dbReference type="SAM" id="MobiDB-lite"/>
    </source>
</evidence>
<dbReference type="AlphaFoldDB" id="A0A1H1U9L2"/>
<name>A0A1H1U9L2_9ACTN</name>
<proteinExistence type="predicted"/>
<dbReference type="Proteomes" id="UP000199103">
    <property type="component" value="Chromosome I"/>
</dbReference>
<evidence type="ECO:0000259" key="2">
    <source>
        <dbReference type="Pfam" id="PF00425"/>
    </source>
</evidence>